<dbReference type="InterPro" id="IPR043148">
    <property type="entry name" value="TagF_C"/>
</dbReference>
<dbReference type="Proteomes" id="UP000265419">
    <property type="component" value="Unassembled WGS sequence"/>
</dbReference>
<evidence type="ECO:0000313" key="1">
    <source>
        <dbReference type="EMBL" id="RII41767.1"/>
    </source>
</evidence>
<keyword evidence="1" id="KW-0808">Transferase</keyword>
<dbReference type="GO" id="GO:0047355">
    <property type="term" value="F:CDP-glycerol glycerophosphotransferase activity"/>
    <property type="evidence" value="ECO:0007669"/>
    <property type="project" value="InterPro"/>
</dbReference>
<dbReference type="AlphaFoldDB" id="A0A399JB50"/>
<gene>
    <name evidence="1" type="ORF">DWB68_10810</name>
</gene>
<evidence type="ECO:0000313" key="2">
    <source>
        <dbReference type="Proteomes" id="UP000265419"/>
    </source>
</evidence>
<dbReference type="SUPFAM" id="SSF53756">
    <property type="entry name" value="UDP-Glycosyltransferase/glycogen phosphorylase"/>
    <property type="match status" value="1"/>
</dbReference>
<accession>A0A399JB50</accession>
<keyword evidence="2" id="KW-1185">Reference proteome</keyword>
<name>A0A399JB50_9MICC</name>
<dbReference type="Pfam" id="PF04464">
    <property type="entry name" value="Glyphos_transf"/>
    <property type="match status" value="1"/>
</dbReference>
<proteinExistence type="predicted"/>
<dbReference type="GO" id="GO:0016020">
    <property type="term" value="C:membrane"/>
    <property type="evidence" value="ECO:0007669"/>
    <property type="project" value="InterPro"/>
</dbReference>
<sequence length="425" mass="47748">MAVRDLVNDALKSQTWKRTSAWVRGTTGRGPAAGHEIDGVFVPAEIVVYFGDDAEKIYQVQQWLPVLERLNEHRPVVLVFRKLSALRAVKGHTKLPRVFVRRFEDLMTLYSENRYKLALYVNNGVQNFQSFNEAHTVHVHVNHGESDKISMVANQVKAYDRVFVAGPAAISRHERVLYDFDMNHLEVVGRPQLDIDFPAELSAVQGLRTVMYAPTWEGENEANNYTSVDVYGAKIVRALLKVKDVRVVYKPHPRITDSEDPKLRAGHKAIIEALREDTEATGRKHVVSLTGNILAMFEAVDAMITDVSSVGLDFLYSHPEKPIVLTDRRSDRAKLTEEAPISQGCAVIDASSIGRLSEQLRQAVREDSFAEERRRIRAFYFGDVARGDSTELFVSAIDRLIDDRAEAIAVRRALLGKDSPSVVGE</sequence>
<dbReference type="Gene3D" id="3.40.50.12580">
    <property type="match status" value="1"/>
</dbReference>
<organism evidence="1 2">
    <name type="scientific">Galactobacter valiniphilus</name>
    <dbReference type="NCBI Taxonomy" id="2676122"/>
    <lineage>
        <taxon>Bacteria</taxon>
        <taxon>Bacillati</taxon>
        <taxon>Actinomycetota</taxon>
        <taxon>Actinomycetes</taxon>
        <taxon>Micrococcales</taxon>
        <taxon>Micrococcaceae</taxon>
        <taxon>Galactobacter</taxon>
    </lineage>
</organism>
<reference evidence="1 2" key="1">
    <citation type="submission" date="2018-07" db="EMBL/GenBank/DDBJ databases">
        <title>Arthrobacter sp. nov., isolated from raw cow's milk with high bacterial count.</title>
        <authorList>
            <person name="Hahne J."/>
            <person name="Isele D."/>
            <person name="Lipski A."/>
        </authorList>
    </citation>
    <scope>NUCLEOTIDE SEQUENCE [LARGE SCALE GENOMIC DNA]</scope>
    <source>
        <strain evidence="1 2">JZ R-35</strain>
    </source>
</reference>
<comment type="caution">
    <text evidence="1">The sequence shown here is derived from an EMBL/GenBank/DDBJ whole genome shotgun (WGS) entry which is preliminary data.</text>
</comment>
<protein>
    <submittedName>
        <fullName evidence="1">CDP-glycerol--glycerophosphate glycerophosphotransferase</fullName>
    </submittedName>
</protein>
<dbReference type="RefSeq" id="WP_119425147.1">
    <property type="nucleotide sequence ID" value="NZ_QQXK01000021.1"/>
</dbReference>
<dbReference type="EMBL" id="QQXK01000021">
    <property type="protein sequence ID" value="RII41767.1"/>
    <property type="molecule type" value="Genomic_DNA"/>
</dbReference>
<dbReference type="InterPro" id="IPR007554">
    <property type="entry name" value="Glycerophosphate_synth"/>
</dbReference>